<evidence type="ECO:0000313" key="3">
    <source>
        <dbReference type="EMBL" id="CBI67117.1"/>
    </source>
</evidence>
<accession>D7FCX8</accession>
<dbReference type="KEGG" id="hpl:HPB8_1560"/>
<organism evidence="2 4">
    <name type="scientific">Helicobacter pylori (strain B8)</name>
    <dbReference type="NCBI Taxonomy" id="693745"/>
    <lineage>
        <taxon>Bacteria</taxon>
        <taxon>Pseudomonadati</taxon>
        <taxon>Campylobacterota</taxon>
        <taxon>Epsilonproteobacteria</taxon>
        <taxon>Campylobacterales</taxon>
        <taxon>Helicobacteraceae</taxon>
        <taxon>Helicobacter</taxon>
    </lineage>
</organism>
<feature type="transmembrane region" description="Helical" evidence="1">
    <location>
        <begin position="6"/>
        <end position="22"/>
    </location>
</feature>
<dbReference type="AlphaFoldDB" id="D7FCX8"/>
<evidence type="ECO:0000313" key="2">
    <source>
        <dbReference type="EMBL" id="CBI66035.1"/>
    </source>
</evidence>
<dbReference type="Proteomes" id="UP000007091">
    <property type="component" value="Chromosome"/>
</dbReference>
<keyword evidence="1" id="KW-0812">Transmembrane</keyword>
<proteinExistence type="predicted"/>
<gene>
    <name evidence="3" type="ordered locus">HPB8_1560</name>
    <name evidence="2" type="ordered locus">HPB8_478</name>
</gene>
<name>D7FCX8_HELP3</name>
<sequence>MYLAVFNQWLMMRFIFLSYDAFDLMMRFYFLSYDAFI</sequence>
<keyword evidence="1" id="KW-0472">Membrane</keyword>
<dbReference type="EMBL" id="FN598874">
    <property type="protein sequence ID" value="CBI67117.1"/>
    <property type="molecule type" value="Genomic_DNA"/>
</dbReference>
<dbReference type="HOGENOM" id="CLU_3344465_0_0_7"/>
<dbReference type="KEGG" id="hpl:HPB8_478"/>
<evidence type="ECO:0000256" key="1">
    <source>
        <dbReference type="SAM" id="Phobius"/>
    </source>
</evidence>
<evidence type="ECO:0000313" key="4">
    <source>
        <dbReference type="Proteomes" id="UP000007091"/>
    </source>
</evidence>
<dbReference type="EMBL" id="FN598874">
    <property type="protein sequence ID" value="CBI66035.1"/>
    <property type="molecule type" value="Genomic_DNA"/>
</dbReference>
<reference evidence="2" key="1">
    <citation type="submission" date="2009-11" db="EMBL/GenBank/DDBJ databases">
        <authorList>
            <person name="Blom J."/>
        </authorList>
    </citation>
    <scope>NUCLEOTIDE SEQUENCE</scope>
    <source>
        <strain evidence="2">B8</strain>
    </source>
</reference>
<reference evidence="2 4" key="2">
    <citation type="journal article" date="2010" name="BMC Genomics">
        <title>Sequencing, annotation, and comparative genome analysis of the gerbil-adapted Helicobacter pylori strain B8.</title>
        <authorList>
            <person name="Farnbacher M."/>
            <person name="Jahns T."/>
            <person name="Willrodt D."/>
            <person name="Daniel R."/>
            <person name="Haas R."/>
            <person name="Goesmann A."/>
            <person name="Kurtz S."/>
            <person name="Rieder G."/>
        </authorList>
    </citation>
    <scope>NUCLEOTIDE SEQUENCE [LARGE SCALE GENOMIC DNA]</scope>
    <source>
        <strain evidence="2 4">B8</strain>
    </source>
</reference>
<protein>
    <submittedName>
        <fullName evidence="2">Uncharacterized protein</fullName>
    </submittedName>
</protein>
<keyword evidence="1" id="KW-1133">Transmembrane helix</keyword>